<evidence type="ECO:0000313" key="5">
    <source>
        <dbReference type="EMBL" id="OMH81799.1"/>
    </source>
</evidence>
<dbReference type="InterPro" id="IPR012677">
    <property type="entry name" value="Nucleotide-bd_a/b_plait_sf"/>
</dbReference>
<name>A0A1R1PLI7_ZANCU</name>
<evidence type="ECO:0000259" key="4">
    <source>
        <dbReference type="PROSITE" id="PS50102"/>
    </source>
</evidence>
<feature type="domain" description="RRM" evidence="4">
    <location>
        <begin position="36"/>
        <end position="112"/>
    </location>
</feature>
<feature type="compositionally biased region" description="Basic and acidic residues" evidence="3">
    <location>
        <begin position="193"/>
        <end position="218"/>
    </location>
</feature>
<dbReference type="SMART" id="SM00360">
    <property type="entry name" value="RRM"/>
    <property type="match status" value="1"/>
</dbReference>
<proteinExistence type="predicted"/>
<organism evidence="5 6">
    <name type="scientific">Zancudomyces culisetae</name>
    <name type="common">Gut fungus</name>
    <name type="synonym">Smittium culisetae</name>
    <dbReference type="NCBI Taxonomy" id="1213189"/>
    <lineage>
        <taxon>Eukaryota</taxon>
        <taxon>Fungi</taxon>
        <taxon>Fungi incertae sedis</taxon>
        <taxon>Zoopagomycota</taxon>
        <taxon>Kickxellomycotina</taxon>
        <taxon>Harpellomycetes</taxon>
        <taxon>Harpellales</taxon>
        <taxon>Legeriomycetaceae</taxon>
        <taxon>Zancudomyces</taxon>
    </lineage>
</organism>
<evidence type="ECO:0000313" key="6">
    <source>
        <dbReference type="Proteomes" id="UP000188320"/>
    </source>
</evidence>
<dbReference type="Gene3D" id="3.30.70.330">
    <property type="match status" value="1"/>
</dbReference>
<feature type="compositionally biased region" description="Basic and acidic residues" evidence="3">
    <location>
        <begin position="111"/>
        <end position="157"/>
    </location>
</feature>
<dbReference type="AlphaFoldDB" id="A0A1R1PLI7"/>
<protein>
    <submittedName>
        <fullName evidence="5">Eukaryotic translation initiation factor 4H</fullName>
    </submittedName>
</protein>
<accession>A0A1R1PLI7</accession>
<dbReference type="InterPro" id="IPR000504">
    <property type="entry name" value="RRM_dom"/>
</dbReference>
<keyword evidence="6" id="KW-1185">Reference proteome</keyword>
<feature type="region of interest" description="Disordered" evidence="3">
    <location>
        <begin position="1"/>
        <end position="35"/>
    </location>
</feature>
<keyword evidence="1 2" id="KW-0694">RNA-binding</keyword>
<dbReference type="SUPFAM" id="SSF54928">
    <property type="entry name" value="RNA-binding domain, RBD"/>
    <property type="match status" value="1"/>
</dbReference>
<dbReference type="Proteomes" id="UP000188320">
    <property type="component" value="Unassembled WGS sequence"/>
</dbReference>
<keyword evidence="5" id="KW-0648">Protein biosynthesis</keyword>
<evidence type="ECO:0000256" key="3">
    <source>
        <dbReference type="SAM" id="MobiDB-lite"/>
    </source>
</evidence>
<evidence type="ECO:0000256" key="2">
    <source>
        <dbReference type="PROSITE-ProRule" id="PRU00176"/>
    </source>
</evidence>
<comment type="caution">
    <text evidence="5">The sequence shown here is derived from an EMBL/GenBank/DDBJ whole genome shotgun (WGS) entry which is preliminary data.</text>
</comment>
<dbReference type="GO" id="GO:0003743">
    <property type="term" value="F:translation initiation factor activity"/>
    <property type="evidence" value="ECO:0007669"/>
    <property type="project" value="UniProtKB-KW"/>
</dbReference>
<reference evidence="6" key="1">
    <citation type="submission" date="2017-01" db="EMBL/GenBank/DDBJ databases">
        <authorList>
            <person name="Wang Y."/>
            <person name="White M."/>
            <person name="Kvist S."/>
            <person name="Moncalvo J.-M."/>
        </authorList>
    </citation>
    <scope>NUCLEOTIDE SEQUENCE [LARGE SCALE GENOMIC DNA]</scope>
    <source>
        <strain evidence="6">COL-18-3</strain>
    </source>
</reference>
<dbReference type="EMBL" id="LSSK01000817">
    <property type="protein sequence ID" value="OMH81799.1"/>
    <property type="molecule type" value="Genomic_DNA"/>
</dbReference>
<gene>
    <name evidence="5" type="ORF">AX774_g4738</name>
</gene>
<sequence length="218" mass="25136">MPEQGGGSSWADDEYVLPSAHRRQGEKHPLPTEPPFTAFLDSLPYDSSREDLERLFGADKITEIKLLQDKNSGQFKGSALVIFNELEDLKEALTHDGAELNGRRIRVNVAEPRRRMQDHRGRGGRDDDRMFTRQETEAETADSWRMHKEQPQSDHHQQFRQSGSRGPRRLGEQMHTEAEKTTNWRENMGGDRFVPHDGPDSQRSESHGGQDFEGRRRY</sequence>
<dbReference type="GO" id="GO:0003723">
    <property type="term" value="F:RNA binding"/>
    <property type="evidence" value="ECO:0007669"/>
    <property type="project" value="UniProtKB-UniRule"/>
</dbReference>
<feature type="region of interest" description="Disordered" evidence="3">
    <location>
        <begin position="109"/>
        <end position="218"/>
    </location>
</feature>
<dbReference type="Pfam" id="PF00076">
    <property type="entry name" value="RRM_1"/>
    <property type="match status" value="1"/>
</dbReference>
<feature type="compositionally biased region" description="Basic and acidic residues" evidence="3">
    <location>
        <begin position="169"/>
        <end position="183"/>
    </location>
</feature>
<evidence type="ECO:0000256" key="1">
    <source>
        <dbReference type="ARBA" id="ARBA00022884"/>
    </source>
</evidence>
<feature type="non-terminal residue" evidence="5">
    <location>
        <position position="218"/>
    </location>
</feature>
<keyword evidence="5" id="KW-0396">Initiation factor</keyword>
<dbReference type="InterPro" id="IPR035979">
    <property type="entry name" value="RBD_domain_sf"/>
</dbReference>
<dbReference type="OrthoDB" id="48651at2759"/>
<dbReference type="PANTHER" id="PTHR23236:SF11">
    <property type="entry name" value="EUKARYOTIC TRANSLATION INITIATION FACTOR 4H"/>
    <property type="match status" value="1"/>
</dbReference>
<dbReference type="PROSITE" id="PS50102">
    <property type="entry name" value="RRM"/>
    <property type="match status" value="1"/>
</dbReference>
<dbReference type="PANTHER" id="PTHR23236">
    <property type="entry name" value="EUKARYOTIC TRANSLATION INITIATION FACTOR 4B/4H"/>
    <property type="match status" value="1"/>
</dbReference>